<organism evidence="2 3">
    <name type="scientific">Exaiptasia diaphana</name>
    <name type="common">Tropical sea anemone</name>
    <name type="synonym">Aiptasia pulchella</name>
    <dbReference type="NCBI Taxonomy" id="2652724"/>
    <lineage>
        <taxon>Eukaryota</taxon>
        <taxon>Metazoa</taxon>
        <taxon>Cnidaria</taxon>
        <taxon>Anthozoa</taxon>
        <taxon>Hexacorallia</taxon>
        <taxon>Actiniaria</taxon>
        <taxon>Aiptasiidae</taxon>
        <taxon>Exaiptasia</taxon>
    </lineage>
</organism>
<accession>A0A913Y591</accession>
<protein>
    <submittedName>
        <fullName evidence="2">Uncharacterized protein</fullName>
    </submittedName>
</protein>
<dbReference type="OMA" id="KKSYHHA"/>
<reference evidence="2" key="1">
    <citation type="submission" date="2022-11" db="UniProtKB">
        <authorList>
            <consortium name="EnsemblMetazoa"/>
        </authorList>
    </citation>
    <scope>IDENTIFICATION</scope>
</reference>
<sequence length="181" mass="20635">MSEEVEPPPKRSRNANSELEKIKRPDKETFLRELNNINKEISSLLSDANNDFLKCPEKFLSDTVRNLGKLIGFYRNLFCKTEVETRKELDGKIGQLCGDKEVQESAELLMEKEVEWDGFLEDVDKKLNYGEGFEEELTAGDAAPCDLMLTDVRNESKYSLGELLEKAATSNIVLILLRHFA</sequence>
<name>A0A913Y591_EXADI</name>
<feature type="region of interest" description="Disordered" evidence="1">
    <location>
        <begin position="1"/>
        <end position="24"/>
    </location>
</feature>
<dbReference type="GeneID" id="110252832"/>
<keyword evidence="3" id="KW-1185">Reference proteome</keyword>
<evidence type="ECO:0000313" key="2">
    <source>
        <dbReference type="EnsemblMetazoa" id="XP_020915339.1"/>
    </source>
</evidence>
<dbReference type="EnsemblMetazoa" id="XM_021059680.2">
    <property type="protein sequence ID" value="XP_020915339.1"/>
    <property type="gene ID" value="LOC110252832"/>
</dbReference>
<dbReference type="OrthoDB" id="40334at2759"/>
<proteinExistence type="predicted"/>
<evidence type="ECO:0000256" key="1">
    <source>
        <dbReference type="SAM" id="MobiDB-lite"/>
    </source>
</evidence>
<dbReference type="Proteomes" id="UP000887567">
    <property type="component" value="Unplaced"/>
</dbReference>
<evidence type="ECO:0000313" key="3">
    <source>
        <dbReference type="Proteomes" id="UP000887567"/>
    </source>
</evidence>
<dbReference type="RefSeq" id="XP_020915339.1">
    <property type="nucleotide sequence ID" value="XM_021059680.2"/>
</dbReference>
<dbReference type="KEGG" id="epa:110252832"/>
<dbReference type="AlphaFoldDB" id="A0A913Y591"/>